<evidence type="ECO:0000313" key="1">
    <source>
        <dbReference type="EMBL" id="MPM79186.1"/>
    </source>
</evidence>
<dbReference type="SUPFAM" id="SSF48452">
    <property type="entry name" value="TPR-like"/>
    <property type="match status" value="1"/>
</dbReference>
<evidence type="ECO:0008006" key="2">
    <source>
        <dbReference type="Google" id="ProtNLM"/>
    </source>
</evidence>
<proteinExistence type="predicted"/>
<dbReference type="AlphaFoldDB" id="A0A645CQ32"/>
<dbReference type="EMBL" id="VSSQ01029171">
    <property type="protein sequence ID" value="MPM79186.1"/>
    <property type="molecule type" value="Genomic_DNA"/>
</dbReference>
<accession>A0A645CQ32</accession>
<dbReference type="InterPro" id="IPR011990">
    <property type="entry name" value="TPR-like_helical_dom_sf"/>
</dbReference>
<reference evidence="1" key="1">
    <citation type="submission" date="2019-08" db="EMBL/GenBank/DDBJ databases">
        <authorList>
            <person name="Kucharzyk K."/>
            <person name="Murdoch R.W."/>
            <person name="Higgins S."/>
            <person name="Loffler F."/>
        </authorList>
    </citation>
    <scope>NUCLEOTIDE SEQUENCE</scope>
</reference>
<gene>
    <name evidence="1" type="ORF">SDC9_126219</name>
</gene>
<dbReference type="Gene3D" id="1.25.40.10">
    <property type="entry name" value="Tetratricopeptide repeat domain"/>
    <property type="match status" value="1"/>
</dbReference>
<name>A0A645CQ32_9ZZZZ</name>
<comment type="caution">
    <text evidence="1">The sequence shown here is derived from an EMBL/GenBank/DDBJ whole genome shotgun (WGS) entry which is preliminary data.</text>
</comment>
<protein>
    <recommendedName>
        <fullName evidence="2">Beta-barrel assembly-enhancing protease</fullName>
    </recommendedName>
</protein>
<organism evidence="1">
    <name type="scientific">bioreactor metagenome</name>
    <dbReference type="NCBI Taxonomy" id="1076179"/>
    <lineage>
        <taxon>unclassified sequences</taxon>
        <taxon>metagenomes</taxon>
        <taxon>ecological metagenomes</taxon>
    </lineage>
</organism>
<sequence length="82" mass="10082">MLITQRLEGDNLIKEEQYEKARDWFLSYLDKNPEDVHSLYVLARYYEYCEEDYAKAKEYLKRLYKITKIEEYKSHMEGLSDK</sequence>